<evidence type="ECO:0000259" key="7">
    <source>
        <dbReference type="Pfam" id="PF00892"/>
    </source>
</evidence>
<evidence type="ECO:0000256" key="5">
    <source>
        <dbReference type="SAM" id="MobiDB-lite"/>
    </source>
</evidence>
<feature type="transmembrane region" description="Helical" evidence="6">
    <location>
        <begin position="195"/>
        <end position="215"/>
    </location>
</feature>
<keyword evidence="3 6" id="KW-1133">Transmembrane helix</keyword>
<feature type="transmembrane region" description="Helical" evidence="6">
    <location>
        <begin position="268"/>
        <end position="288"/>
    </location>
</feature>
<accession>A0ABN9QT02</accession>
<keyword evidence="4 6" id="KW-0472">Membrane</keyword>
<evidence type="ECO:0000256" key="2">
    <source>
        <dbReference type="ARBA" id="ARBA00022692"/>
    </source>
</evidence>
<keyword evidence="2 6" id="KW-0812">Transmembrane</keyword>
<dbReference type="PANTHER" id="PTHR22911">
    <property type="entry name" value="ACYL-MALONYL CONDENSING ENZYME-RELATED"/>
    <property type="match status" value="1"/>
</dbReference>
<dbReference type="PANTHER" id="PTHR22911:SF6">
    <property type="entry name" value="SOLUTE CARRIER FAMILY 35 MEMBER G1"/>
    <property type="match status" value="1"/>
</dbReference>
<reference evidence="8" key="1">
    <citation type="submission" date="2023-10" db="EMBL/GenBank/DDBJ databases">
        <authorList>
            <person name="Chen Y."/>
            <person name="Shah S."/>
            <person name="Dougan E. K."/>
            <person name="Thang M."/>
            <person name="Chan C."/>
        </authorList>
    </citation>
    <scope>NUCLEOTIDE SEQUENCE [LARGE SCALE GENOMIC DNA]</scope>
</reference>
<feature type="transmembrane region" description="Helical" evidence="6">
    <location>
        <begin position="221"/>
        <end position="239"/>
    </location>
</feature>
<dbReference type="Pfam" id="PF00892">
    <property type="entry name" value="EamA"/>
    <property type="match status" value="2"/>
</dbReference>
<sequence length="379" mass="39923">MDSIALIDPEKGEISTDDGEYEDGSGLDRRSVSTVSDPHMEKEGGDTNSMNAEAANSSECNTARYRMLVGILALMISSLSNSSQSVAVKMAGRAGCQALVAATGRFLIQTLISSWSLGGIITPAYDIWYIGSSRRFWIMVRCVSGSLNFGVFSVVVTSMAVGEATMIKYASPAITCVLAFFMLDERFGWSESAALLACMCGVALVASAGAGGSDAHHSGHLSYYFAIALGLFGSLCNAVRNISLKRLGKATESAGDQSASTTAHQADLMTWMTGIAGLIMCSISALVIEGPGAFLSLSSPTCLFWVAAVGGAGYCTQWSINWGAQGGTAMLNSLISYLDVVFALVWQVVFFQEPLQFRVVVGAVLAFASIVLLTVQKAC</sequence>
<evidence type="ECO:0000256" key="3">
    <source>
        <dbReference type="ARBA" id="ARBA00022989"/>
    </source>
</evidence>
<keyword evidence="9" id="KW-1185">Reference proteome</keyword>
<comment type="caution">
    <text evidence="8">The sequence shown here is derived from an EMBL/GenBank/DDBJ whole genome shotgun (WGS) entry which is preliminary data.</text>
</comment>
<dbReference type="InterPro" id="IPR000620">
    <property type="entry name" value="EamA_dom"/>
</dbReference>
<feature type="domain" description="EamA" evidence="7">
    <location>
        <begin position="266"/>
        <end position="374"/>
    </location>
</feature>
<evidence type="ECO:0000313" key="8">
    <source>
        <dbReference type="EMBL" id="CAK0809365.1"/>
    </source>
</evidence>
<feature type="transmembrane region" description="Helical" evidence="6">
    <location>
        <begin position="294"/>
        <end position="316"/>
    </location>
</feature>
<feature type="transmembrane region" description="Helical" evidence="6">
    <location>
        <begin position="328"/>
        <end position="349"/>
    </location>
</feature>
<dbReference type="SUPFAM" id="SSF103481">
    <property type="entry name" value="Multidrug resistance efflux transporter EmrE"/>
    <property type="match status" value="2"/>
</dbReference>
<name>A0ABN9QT02_9DINO</name>
<feature type="transmembrane region" description="Helical" evidence="6">
    <location>
        <begin position="355"/>
        <end position="375"/>
    </location>
</feature>
<evidence type="ECO:0000256" key="1">
    <source>
        <dbReference type="ARBA" id="ARBA00004141"/>
    </source>
</evidence>
<feature type="transmembrane region" description="Helical" evidence="6">
    <location>
        <begin position="166"/>
        <end position="183"/>
    </location>
</feature>
<organism evidence="8 9">
    <name type="scientific">Prorocentrum cordatum</name>
    <dbReference type="NCBI Taxonomy" id="2364126"/>
    <lineage>
        <taxon>Eukaryota</taxon>
        <taxon>Sar</taxon>
        <taxon>Alveolata</taxon>
        <taxon>Dinophyceae</taxon>
        <taxon>Prorocentrales</taxon>
        <taxon>Prorocentraceae</taxon>
        <taxon>Prorocentrum</taxon>
    </lineage>
</organism>
<proteinExistence type="predicted"/>
<dbReference type="EMBL" id="CAUYUJ010004390">
    <property type="protein sequence ID" value="CAK0809365.1"/>
    <property type="molecule type" value="Genomic_DNA"/>
</dbReference>
<dbReference type="Proteomes" id="UP001189429">
    <property type="component" value="Unassembled WGS sequence"/>
</dbReference>
<dbReference type="InterPro" id="IPR037185">
    <property type="entry name" value="EmrE-like"/>
</dbReference>
<evidence type="ECO:0000256" key="6">
    <source>
        <dbReference type="SAM" id="Phobius"/>
    </source>
</evidence>
<comment type="subcellular location">
    <subcellularLocation>
        <location evidence="1">Membrane</location>
        <topology evidence="1">Multi-pass membrane protein</topology>
    </subcellularLocation>
</comment>
<feature type="domain" description="EamA" evidence="7">
    <location>
        <begin position="69"/>
        <end position="206"/>
    </location>
</feature>
<evidence type="ECO:0000256" key="4">
    <source>
        <dbReference type="ARBA" id="ARBA00023136"/>
    </source>
</evidence>
<gene>
    <name evidence="8" type="ORF">PCOR1329_LOCUS14638</name>
</gene>
<protein>
    <recommendedName>
        <fullName evidence="7">EamA domain-containing protein</fullName>
    </recommendedName>
</protein>
<feature type="transmembrane region" description="Helical" evidence="6">
    <location>
        <begin position="138"/>
        <end position="160"/>
    </location>
</feature>
<evidence type="ECO:0000313" key="9">
    <source>
        <dbReference type="Proteomes" id="UP001189429"/>
    </source>
</evidence>
<feature type="compositionally biased region" description="Acidic residues" evidence="5">
    <location>
        <begin position="15"/>
        <end position="25"/>
    </location>
</feature>
<feature type="region of interest" description="Disordered" evidence="5">
    <location>
        <begin position="1"/>
        <end position="53"/>
    </location>
</feature>